<dbReference type="Proteomes" id="UP000614601">
    <property type="component" value="Unassembled WGS sequence"/>
</dbReference>
<evidence type="ECO:0000256" key="2">
    <source>
        <dbReference type="ARBA" id="ARBA00010427"/>
    </source>
</evidence>
<evidence type="ECO:0000256" key="6">
    <source>
        <dbReference type="SAM" id="MobiDB-lite"/>
    </source>
</evidence>
<sequence>MSCPLTLFRKHLKEGTPMKEMNVNGDKYYAFGDTAFPADCLTALQMLGQEEFYTLEDVVFCWSMIDKEHNFYVREATGRKLKAVTLIQKRKLNTYLTSDINSALGLVPNAPYAASVPVSDLLSKVDVSDEPEAKRLRLDESEQNTTYETTVNYDTSMEIDSQPSQDEGIRALNADLDADKITQLRNRVKKNLKKAPVNLAEDVYDDPIAEFPFDEASEDEVGLALKELETPGCSRVQLYNCEGLDLESVMEYITEEVTKKNRPNPNNSFVKPQMPMNGASQKKPTTGYSRYDQEVFRPELDTDLDIDMDLSFRGNTKKALMKQPLLSQPPKPPQRLDFGPANALNPNGRPPKRQSKTPIIIIPASGTALITMYNAEDIIQEMKFVSSEERKKQKTRRENEVLIHRRKENGTTVPFRIIEDPKKLRDEEWDRVVAVFVQGPAWQFKGWRFGSVDKSFTPTEIFARICAFHLKFDEQPLDKNVAQWSVNVLSLSQTKRHLDRAVLNKFWTTLDRYLVKNKPHLRF</sequence>
<evidence type="ECO:0000313" key="10">
    <source>
        <dbReference type="Proteomes" id="UP000614601"/>
    </source>
</evidence>
<evidence type="ECO:0000256" key="3">
    <source>
        <dbReference type="ARBA" id="ARBA00023015"/>
    </source>
</evidence>
<evidence type="ECO:0000256" key="4">
    <source>
        <dbReference type="ARBA" id="ARBA00023163"/>
    </source>
</evidence>
<dbReference type="OrthoDB" id="2186602at2759"/>
<dbReference type="GO" id="GO:0000993">
    <property type="term" value="F:RNA polymerase II complex binding"/>
    <property type="evidence" value="ECO:0007669"/>
    <property type="project" value="TreeGrafter"/>
</dbReference>
<dbReference type="Gene3D" id="3.40.50.11990">
    <property type="entry name" value="RNA polymerase II accessory factor, Cdc73 C-terminal domain"/>
    <property type="match status" value="1"/>
</dbReference>
<evidence type="ECO:0000313" key="9">
    <source>
        <dbReference type="EMBL" id="CAD5224175.1"/>
    </source>
</evidence>
<keyword evidence="3" id="KW-0805">Transcription regulation</keyword>
<dbReference type="InterPro" id="IPR007852">
    <property type="entry name" value="Cdc73/Parafibromin"/>
</dbReference>
<dbReference type="PANTHER" id="PTHR12466">
    <property type="entry name" value="CDC73 DOMAIN PROTEIN"/>
    <property type="match status" value="1"/>
</dbReference>
<name>A0A811LAN9_9BILA</name>
<evidence type="ECO:0000259" key="8">
    <source>
        <dbReference type="Pfam" id="PF16050"/>
    </source>
</evidence>
<dbReference type="InterPro" id="IPR038103">
    <property type="entry name" value="CDC73_C_sf"/>
</dbReference>
<dbReference type="GO" id="GO:0016593">
    <property type="term" value="C:Cdc73/Paf1 complex"/>
    <property type="evidence" value="ECO:0007669"/>
    <property type="project" value="InterPro"/>
</dbReference>
<dbReference type="EMBL" id="CAJFCW020000005">
    <property type="protein sequence ID" value="CAG9119728.1"/>
    <property type="molecule type" value="Genomic_DNA"/>
</dbReference>
<keyword evidence="10" id="KW-1185">Reference proteome</keyword>
<dbReference type="InterPro" id="IPR031336">
    <property type="entry name" value="CDC73_C"/>
</dbReference>
<dbReference type="AlphaFoldDB" id="A0A811LAN9"/>
<accession>A0A811LAN9</accession>
<keyword evidence="5" id="KW-0539">Nucleus</keyword>
<dbReference type="Proteomes" id="UP000783686">
    <property type="component" value="Unassembled WGS sequence"/>
</dbReference>
<keyword evidence="4" id="KW-0804">Transcription</keyword>
<dbReference type="GO" id="GO:0032968">
    <property type="term" value="P:positive regulation of transcription elongation by RNA polymerase II"/>
    <property type="evidence" value="ECO:0007669"/>
    <property type="project" value="TreeGrafter"/>
</dbReference>
<evidence type="ECO:0000256" key="1">
    <source>
        <dbReference type="ARBA" id="ARBA00004123"/>
    </source>
</evidence>
<comment type="subcellular location">
    <subcellularLocation>
        <location evidence="1">Nucleus</location>
    </subcellularLocation>
</comment>
<dbReference type="InterPro" id="IPR032041">
    <property type="entry name" value="Cdc73_N"/>
</dbReference>
<proteinExistence type="inferred from homology"/>
<dbReference type="Pfam" id="PF05179">
    <property type="entry name" value="CDC73_C"/>
    <property type="match status" value="1"/>
</dbReference>
<dbReference type="EMBL" id="CAJFDH010000005">
    <property type="protein sequence ID" value="CAD5224175.1"/>
    <property type="molecule type" value="Genomic_DNA"/>
</dbReference>
<dbReference type="PANTHER" id="PTHR12466:SF8">
    <property type="entry name" value="PARAFIBROMIN"/>
    <property type="match status" value="1"/>
</dbReference>
<gene>
    <name evidence="9" type="ORF">BOKJ2_LOCUS10945</name>
</gene>
<evidence type="ECO:0000259" key="7">
    <source>
        <dbReference type="Pfam" id="PF05179"/>
    </source>
</evidence>
<evidence type="ECO:0000256" key="5">
    <source>
        <dbReference type="ARBA" id="ARBA00023242"/>
    </source>
</evidence>
<evidence type="ECO:0008006" key="11">
    <source>
        <dbReference type="Google" id="ProtNLM"/>
    </source>
</evidence>
<reference evidence="9" key="1">
    <citation type="submission" date="2020-09" db="EMBL/GenBank/DDBJ databases">
        <authorList>
            <person name="Kikuchi T."/>
        </authorList>
    </citation>
    <scope>NUCLEOTIDE SEQUENCE</scope>
    <source>
        <strain evidence="9">SH1</strain>
    </source>
</reference>
<dbReference type="FunFam" id="3.40.50.11990:FF:000002">
    <property type="entry name" value="protein CDC73 homolog"/>
    <property type="match status" value="1"/>
</dbReference>
<dbReference type="Pfam" id="PF16050">
    <property type="entry name" value="CDC73_N"/>
    <property type="match status" value="1"/>
</dbReference>
<feature type="region of interest" description="Disordered" evidence="6">
    <location>
        <begin position="259"/>
        <end position="286"/>
    </location>
</feature>
<comment type="similarity">
    <text evidence="2">Belongs to the CDC73 family.</text>
</comment>
<organism evidence="9 10">
    <name type="scientific">Bursaphelenchus okinawaensis</name>
    <dbReference type="NCBI Taxonomy" id="465554"/>
    <lineage>
        <taxon>Eukaryota</taxon>
        <taxon>Metazoa</taxon>
        <taxon>Ecdysozoa</taxon>
        <taxon>Nematoda</taxon>
        <taxon>Chromadorea</taxon>
        <taxon>Rhabditida</taxon>
        <taxon>Tylenchina</taxon>
        <taxon>Tylenchomorpha</taxon>
        <taxon>Aphelenchoidea</taxon>
        <taxon>Aphelenchoididae</taxon>
        <taxon>Bursaphelenchus</taxon>
    </lineage>
</organism>
<dbReference type="GO" id="GO:0006368">
    <property type="term" value="P:transcription elongation by RNA polymerase II"/>
    <property type="evidence" value="ECO:0007669"/>
    <property type="project" value="InterPro"/>
</dbReference>
<comment type="caution">
    <text evidence="9">The sequence shown here is derived from an EMBL/GenBank/DDBJ whole genome shotgun (WGS) entry which is preliminary data.</text>
</comment>
<protein>
    <recommendedName>
        <fullName evidence="11">Parafibromin</fullName>
    </recommendedName>
</protein>
<feature type="domain" description="Paf1 complex subunit Cdc73 N-terminal" evidence="8">
    <location>
        <begin position="4"/>
        <end position="294"/>
    </location>
</feature>
<feature type="domain" description="Cell division control protein 73 C-terminal" evidence="7">
    <location>
        <begin position="355"/>
        <end position="512"/>
    </location>
</feature>
<feature type="region of interest" description="Disordered" evidence="6">
    <location>
        <begin position="324"/>
        <end position="356"/>
    </location>
</feature>